<dbReference type="PANTHER" id="PTHR11705">
    <property type="entry name" value="PROTEASE FAMILY M14 CARBOXYPEPTIDASE A,B"/>
    <property type="match status" value="1"/>
</dbReference>
<keyword evidence="11" id="KW-1015">Disulfide bond</keyword>
<dbReference type="GO" id="GO:0008270">
    <property type="term" value="F:zinc ion binding"/>
    <property type="evidence" value="ECO:0007669"/>
    <property type="project" value="InterPro"/>
</dbReference>
<evidence type="ECO:0000256" key="6">
    <source>
        <dbReference type="ARBA" id="ARBA00022670"/>
    </source>
</evidence>
<evidence type="ECO:0000256" key="11">
    <source>
        <dbReference type="ARBA" id="ARBA00023157"/>
    </source>
</evidence>
<proteinExistence type="inferred from homology"/>
<evidence type="ECO:0000256" key="4">
    <source>
        <dbReference type="ARBA" id="ARBA00022525"/>
    </source>
</evidence>
<evidence type="ECO:0000256" key="2">
    <source>
        <dbReference type="ARBA" id="ARBA00004613"/>
    </source>
</evidence>
<dbReference type="Proteomes" id="UP000287033">
    <property type="component" value="Unassembled WGS sequence"/>
</dbReference>
<evidence type="ECO:0000256" key="10">
    <source>
        <dbReference type="ARBA" id="ARBA00023049"/>
    </source>
</evidence>
<feature type="domain" description="Peptidase M14" evidence="14">
    <location>
        <begin position="153"/>
        <end position="376"/>
    </location>
</feature>
<reference evidence="15 16" key="1">
    <citation type="journal article" date="2018" name="Nat. Ecol. Evol.">
        <title>Shark genomes provide insights into elasmobranch evolution and the origin of vertebrates.</title>
        <authorList>
            <person name="Hara Y"/>
            <person name="Yamaguchi K"/>
            <person name="Onimaru K"/>
            <person name="Kadota M"/>
            <person name="Koyanagi M"/>
            <person name="Keeley SD"/>
            <person name="Tatsumi K"/>
            <person name="Tanaka K"/>
            <person name="Motone F"/>
            <person name="Kageyama Y"/>
            <person name="Nozu R"/>
            <person name="Adachi N"/>
            <person name="Nishimura O"/>
            <person name="Nakagawa R"/>
            <person name="Tanegashima C"/>
            <person name="Kiyatake I"/>
            <person name="Matsumoto R"/>
            <person name="Murakumo K"/>
            <person name="Nishida K"/>
            <person name="Terakita A"/>
            <person name="Kuratani S"/>
            <person name="Sato K"/>
            <person name="Hyodo S Kuraku.S."/>
        </authorList>
    </citation>
    <scope>NUCLEOTIDE SEQUENCE [LARGE SCALE GENOMIC DNA]</scope>
</reference>
<keyword evidence="7" id="KW-0479">Metal-binding</keyword>
<dbReference type="PANTHER" id="PTHR11705:SF19">
    <property type="entry name" value="CARBOXYPEPTIDASE O"/>
    <property type="match status" value="1"/>
</dbReference>
<evidence type="ECO:0000256" key="8">
    <source>
        <dbReference type="ARBA" id="ARBA00022801"/>
    </source>
</evidence>
<keyword evidence="10" id="KW-0482">Metalloprotease</keyword>
<comment type="caution">
    <text evidence="15">The sequence shown here is derived from an EMBL/GenBank/DDBJ whole genome shotgun (WGS) entry which is preliminary data.</text>
</comment>
<evidence type="ECO:0000259" key="14">
    <source>
        <dbReference type="PROSITE" id="PS52035"/>
    </source>
</evidence>
<feature type="active site" description="Proton donor/acceptor" evidence="13">
    <location>
        <position position="123"/>
    </location>
</feature>
<sequence>MISAWRKLWPEYVAGGDFEGFKEPPVVPVIVSLGKSMGLEMSEEDVEELVEDHKNELTTEELQHLHKTQQEEMGEEIFSEEEEELVGTFPVLKFRNCASCDYAAGTSCDWVADLGIDFTYVLEFRDNGTYNFVLPEDQIQPTCEETMAAVMIIIEHVLETYTADPQKDRFLQHIDFYVLPVLNIDGYIYSWTTDRLWRKSMSPCDNSSCFGTDLNRNFDSHWCSIGASRNCCSNTHCGSAPESEPETVAVATFLRDHLHDILCYLTIHSYGQLILTPYGYTNTTANNHEEMMRVGEKAADALERKHGTKFKVGPSSWILYYSSGSSRDWAGEVGIDFSYTFELRDNGTYQFLLPEDQIQPTCEETMAAVTTIIEHVHNKHFPNSSPTIVALWSGVLTPYLLSLYFVNSP</sequence>
<dbReference type="InterPro" id="IPR000834">
    <property type="entry name" value="Peptidase_M14"/>
</dbReference>
<dbReference type="GO" id="GO:0006508">
    <property type="term" value="P:proteolysis"/>
    <property type="evidence" value="ECO:0007669"/>
    <property type="project" value="UniProtKB-KW"/>
</dbReference>
<dbReference type="SUPFAM" id="SSF53187">
    <property type="entry name" value="Zn-dependent exopeptidases"/>
    <property type="match status" value="2"/>
</dbReference>
<comment type="cofactor">
    <cofactor evidence="1">
        <name>Zn(2+)</name>
        <dbReference type="ChEBI" id="CHEBI:29105"/>
    </cofactor>
</comment>
<feature type="domain" description="Peptidase M14" evidence="14">
    <location>
        <begin position="1"/>
        <end position="157"/>
    </location>
</feature>
<dbReference type="FunFam" id="3.40.630.10:FF:000040">
    <property type="entry name" value="zinc carboxypeptidase"/>
    <property type="match status" value="1"/>
</dbReference>
<keyword evidence="4" id="KW-0964">Secreted</keyword>
<dbReference type="AlphaFoldDB" id="A0A401RQY9"/>
<dbReference type="OrthoDB" id="3626597at2759"/>
<protein>
    <recommendedName>
        <fullName evidence="14">Peptidase M14 domain-containing protein</fullName>
    </recommendedName>
</protein>
<comment type="similarity">
    <text evidence="3 13">Belongs to the peptidase M14 family.</text>
</comment>
<comment type="subcellular location">
    <subcellularLocation>
        <location evidence="2">Secreted</location>
    </subcellularLocation>
</comment>
<dbReference type="GO" id="GO:0005615">
    <property type="term" value="C:extracellular space"/>
    <property type="evidence" value="ECO:0007669"/>
    <property type="project" value="TreeGrafter"/>
</dbReference>
<dbReference type="Gene3D" id="3.40.630.10">
    <property type="entry name" value="Zn peptidases"/>
    <property type="match status" value="2"/>
</dbReference>
<feature type="active site" description="Proton donor/acceptor" evidence="13">
    <location>
        <position position="342"/>
    </location>
</feature>
<accession>A0A401RQY9</accession>
<dbReference type="PROSITE" id="PS52035">
    <property type="entry name" value="PEPTIDASE_M14"/>
    <property type="match status" value="2"/>
</dbReference>
<dbReference type="EMBL" id="BEZZ01001863">
    <property type="protein sequence ID" value="GCC20615.1"/>
    <property type="molecule type" value="Genomic_DNA"/>
</dbReference>
<evidence type="ECO:0000256" key="13">
    <source>
        <dbReference type="PROSITE-ProRule" id="PRU01379"/>
    </source>
</evidence>
<dbReference type="SMART" id="SM00631">
    <property type="entry name" value="Zn_pept"/>
    <property type="match status" value="1"/>
</dbReference>
<evidence type="ECO:0000313" key="16">
    <source>
        <dbReference type="Proteomes" id="UP000287033"/>
    </source>
</evidence>
<evidence type="ECO:0000256" key="3">
    <source>
        <dbReference type="ARBA" id="ARBA00005988"/>
    </source>
</evidence>
<name>A0A401RQY9_CHIPU</name>
<keyword evidence="9" id="KW-0862">Zinc</keyword>
<keyword evidence="8" id="KW-0378">Hydrolase</keyword>
<evidence type="ECO:0000313" key="15">
    <source>
        <dbReference type="EMBL" id="GCC20615.1"/>
    </source>
</evidence>
<keyword evidence="5" id="KW-0121">Carboxypeptidase</keyword>
<dbReference type="STRING" id="137246.A0A401RQY9"/>
<comment type="function">
    <text evidence="12">Involved in the digestion of the blood meal.</text>
</comment>
<keyword evidence="16" id="KW-1185">Reference proteome</keyword>
<gene>
    <name evidence="15" type="ORF">chiPu_0019178</name>
</gene>
<evidence type="ECO:0000256" key="12">
    <source>
        <dbReference type="ARBA" id="ARBA00057299"/>
    </source>
</evidence>
<evidence type="ECO:0000256" key="5">
    <source>
        <dbReference type="ARBA" id="ARBA00022645"/>
    </source>
</evidence>
<keyword evidence="6" id="KW-0645">Protease</keyword>
<dbReference type="Pfam" id="PF00246">
    <property type="entry name" value="Peptidase_M14"/>
    <property type="match status" value="1"/>
</dbReference>
<evidence type="ECO:0000256" key="1">
    <source>
        <dbReference type="ARBA" id="ARBA00001947"/>
    </source>
</evidence>
<dbReference type="OMA" id="YIRISYT"/>
<organism evidence="15 16">
    <name type="scientific">Chiloscyllium punctatum</name>
    <name type="common">Brownbanded bambooshark</name>
    <name type="synonym">Hemiscyllium punctatum</name>
    <dbReference type="NCBI Taxonomy" id="137246"/>
    <lineage>
        <taxon>Eukaryota</taxon>
        <taxon>Metazoa</taxon>
        <taxon>Chordata</taxon>
        <taxon>Craniata</taxon>
        <taxon>Vertebrata</taxon>
        <taxon>Chondrichthyes</taxon>
        <taxon>Elasmobranchii</taxon>
        <taxon>Galeomorphii</taxon>
        <taxon>Galeoidea</taxon>
        <taxon>Orectolobiformes</taxon>
        <taxon>Hemiscylliidae</taxon>
        <taxon>Chiloscyllium</taxon>
    </lineage>
</organism>
<evidence type="ECO:0000256" key="9">
    <source>
        <dbReference type="ARBA" id="ARBA00022833"/>
    </source>
</evidence>
<dbReference type="GO" id="GO:0004181">
    <property type="term" value="F:metallocarboxypeptidase activity"/>
    <property type="evidence" value="ECO:0007669"/>
    <property type="project" value="InterPro"/>
</dbReference>
<evidence type="ECO:0000256" key="7">
    <source>
        <dbReference type="ARBA" id="ARBA00022723"/>
    </source>
</evidence>